<dbReference type="AlphaFoldDB" id="A0A366RYB8"/>
<accession>A0A366RYB8</accession>
<comment type="caution">
    <text evidence="2">The sequence shown here is derived from an EMBL/GenBank/DDBJ whole genome shotgun (WGS) entry which is preliminary data.</text>
</comment>
<feature type="signal peptide" evidence="1">
    <location>
        <begin position="1"/>
        <end position="15"/>
    </location>
</feature>
<reference evidence="2 3" key="1">
    <citation type="submission" date="2018-06" db="EMBL/GenBank/DDBJ databases">
        <title>Fusarium incarnatum-equiseti species complex species 28.</title>
        <authorList>
            <person name="Gardiner D.M."/>
        </authorList>
    </citation>
    <scope>NUCLEOTIDE SEQUENCE [LARGE SCALE GENOMIC DNA]</scope>
    <source>
        <strain evidence="2 3">FIESC_28</strain>
    </source>
</reference>
<organism evidence="2 3">
    <name type="scientific">Fusarium coffeatum</name>
    <dbReference type="NCBI Taxonomy" id="231269"/>
    <lineage>
        <taxon>Eukaryota</taxon>
        <taxon>Fungi</taxon>
        <taxon>Dikarya</taxon>
        <taxon>Ascomycota</taxon>
        <taxon>Pezizomycotina</taxon>
        <taxon>Sordariomycetes</taxon>
        <taxon>Hypocreomycetidae</taxon>
        <taxon>Hypocreales</taxon>
        <taxon>Nectriaceae</taxon>
        <taxon>Fusarium</taxon>
        <taxon>Fusarium incarnatum-equiseti species complex</taxon>
    </lineage>
</organism>
<sequence>MKLITFLPFVALAAASNNAKPTSSDISAAIANFRAALDPEHSEAPWKDNRHLDKLYSRKCKDLEGWKYCVSTCLELCDLICDCGSCPSNCVTQCAKKKKFQGCNGPD</sequence>
<evidence type="ECO:0000313" key="2">
    <source>
        <dbReference type="EMBL" id="RBR22074.1"/>
    </source>
</evidence>
<dbReference type="EMBL" id="QKXC01000093">
    <property type="protein sequence ID" value="RBR22074.1"/>
    <property type="molecule type" value="Genomic_DNA"/>
</dbReference>
<dbReference type="RefSeq" id="XP_031017124.1">
    <property type="nucleotide sequence ID" value="XM_031158726.1"/>
</dbReference>
<feature type="chain" id="PRO_5017051425" evidence="1">
    <location>
        <begin position="16"/>
        <end position="107"/>
    </location>
</feature>
<protein>
    <submittedName>
        <fullName evidence="2">Uncharacterized protein</fullName>
    </submittedName>
</protein>
<dbReference type="GeneID" id="41994022"/>
<keyword evidence="1" id="KW-0732">Signal</keyword>
<gene>
    <name evidence="2" type="ORF">FIESC28_04579</name>
</gene>
<keyword evidence="3" id="KW-1185">Reference proteome</keyword>
<dbReference type="Proteomes" id="UP000253153">
    <property type="component" value="Unassembled WGS sequence"/>
</dbReference>
<name>A0A366RYB8_9HYPO</name>
<evidence type="ECO:0000256" key="1">
    <source>
        <dbReference type="SAM" id="SignalP"/>
    </source>
</evidence>
<proteinExistence type="predicted"/>
<dbReference type="OrthoDB" id="10404990at2759"/>
<evidence type="ECO:0000313" key="3">
    <source>
        <dbReference type="Proteomes" id="UP000253153"/>
    </source>
</evidence>